<dbReference type="eggNOG" id="COG3791">
    <property type="taxonomic scope" value="Bacteria"/>
</dbReference>
<evidence type="ECO:0000256" key="3">
    <source>
        <dbReference type="ARBA" id="ARBA00022833"/>
    </source>
</evidence>
<dbReference type="KEGG" id="vtu:IX91_06620"/>
<dbReference type="GO" id="GO:0016846">
    <property type="term" value="F:carbon-sulfur lyase activity"/>
    <property type="evidence" value="ECO:0007669"/>
    <property type="project" value="InterPro"/>
</dbReference>
<evidence type="ECO:0000256" key="4">
    <source>
        <dbReference type="ARBA" id="ARBA00023239"/>
    </source>
</evidence>
<proteinExistence type="inferred from homology"/>
<feature type="domain" description="CENP-V/GFA" evidence="5">
    <location>
        <begin position="6"/>
        <end position="119"/>
    </location>
</feature>
<dbReference type="AlphaFoldDB" id="A0A0A0SAN7"/>
<name>A0A0A0SAN7_9VIBR</name>
<reference evidence="6 7" key="1">
    <citation type="submission" date="2014-08" db="EMBL/GenBank/DDBJ databases">
        <title>First Complete Genome Sequence of the Shellfish Pathogen Vibrio tubiashii.</title>
        <authorList>
            <person name="Richards G.P."/>
            <person name="Needleman D.S."/>
            <person name="Watson M.A."/>
            <person name="Bono J.L."/>
        </authorList>
    </citation>
    <scope>NUCLEOTIDE SEQUENCE [LARGE SCALE GENOMIC DNA]</scope>
    <source>
        <strain evidence="6 7">ATCC 19109</strain>
    </source>
</reference>
<dbReference type="Gene3D" id="3.90.1590.10">
    <property type="entry name" value="glutathione-dependent formaldehyde- activating enzyme (gfa)"/>
    <property type="match status" value="1"/>
</dbReference>
<dbReference type="InterPro" id="IPR006913">
    <property type="entry name" value="CENP-V/GFA"/>
</dbReference>
<dbReference type="PANTHER" id="PTHR33337:SF40">
    <property type="entry name" value="CENP-V_GFA DOMAIN-CONTAINING PROTEIN-RELATED"/>
    <property type="match status" value="1"/>
</dbReference>
<evidence type="ECO:0000313" key="6">
    <source>
        <dbReference type="EMBL" id="AIW13873.1"/>
    </source>
</evidence>
<dbReference type="Proteomes" id="UP000030071">
    <property type="component" value="Chromosome 1"/>
</dbReference>
<dbReference type="EMBL" id="CP009354">
    <property type="protein sequence ID" value="AIW13873.1"/>
    <property type="molecule type" value="Genomic_DNA"/>
</dbReference>
<keyword evidence="3" id="KW-0862">Zinc</keyword>
<evidence type="ECO:0000259" key="5">
    <source>
        <dbReference type="PROSITE" id="PS51891"/>
    </source>
</evidence>
<evidence type="ECO:0000313" key="7">
    <source>
        <dbReference type="Proteomes" id="UP000030071"/>
    </source>
</evidence>
<gene>
    <name evidence="6" type="ORF">IX91_06620</name>
</gene>
<dbReference type="Pfam" id="PF04828">
    <property type="entry name" value="GFA"/>
    <property type="match status" value="1"/>
</dbReference>
<sequence length="137" mass="15667">MKPDNNFAVCLCGKVEMKIKWKNSKYTVCHCNSCQKWSGGPLLMASCGTEIAFEGREFIKEYRSSPWATRAFCTECGTHLFSRFIENNSYNIPVGLLPSNENMAMDVQYFIDQKPKHYSFANQTKTMTNAQVLAYFS</sequence>
<keyword evidence="4" id="KW-0456">Lyase</keyword>
<evidence type="ECO:0000256" key="2">
    <source>
        <dbReference type="ARBA" id="ARBA00022723"/>
    </source>
</evidence>
<dbReference type="PANTHER" id="PTHR33337">
    <property type="entry name" value="GFA DOMAIN-CONTAINING PROTEIN"/>
    <property type="match status" value="1"/>
</dbReference>
<accession>A0A0A0SAN7</accession>
<organism evidence="6 7">
    <name type="scientific">Vibrio tubiashii ATCC 19109</name>
    <dbReference type="NCBI Taxonomy" id="1051646"/>
    <lineage>
        <taxon>Bacteria</taxon>
        <taxon>Pseudomonadati</taxon>
        <taxon>Pseudomonadota</taxon>
        <taxon>Gammaproteobacteria</taxon>
        <taxon>Vibrionales</taxon>
        <taxon>Vibrionaceae</taxon>
        <taxon>Vibrio</taxon>
        <taxon>Vibrio oreintalis group</taxon>
    </lineage>
</organism>
<dbReference type="PATRIC" id="fig|1051646.9.peg.1303"/>
<dbReference type="PROSITE" id="PS51891">
    <property type="entry name" value="CENP_V_GFA"/>
    <property type="match status" value="1"/>
</dbReference>
<protein>
    <submittedName>
        <fullName evidence="6">Aldehyde-activating protein</fullName>
    </submittedName>
</protein>
<comment type="similarity">
    <text evidence="1">Belongs to the Gfa family.</text>
</comment>
<evidence type="ECO:0000256" key="1">
    <source>
        <dbReference type="ARBA" id="ARBA00005495"/>
    </source>
</evidence>
<dbReference type="RefSeq" id="WP_038197364.1">
    <property type="nucleotide sequence ID" value="NZ_AFWI01000046.1"/>
</dbReference>
<dbReference type="GO" id="GO:0046872">
    <property type="term" value="F:metal ion binding"/>
    <property type="evidence" value="ECO:0007669"/>
    <property type="project" value="UniProtKB-KW"/>
</dbReference>
<dbReference type="HOGENOM" id="CLU_055491_4_1_6"/>
<dbReference type="STRING" id="1051646.IX91_06620"/>
<keyword evidence="2" id="KW-0479">Metal-binding</keyword>
<dbReference type="SUPFAM" id="SSF51316">
    <property type="entry name" value="Mss4-like"/>
    <property type="match status" value="1"/>
</dbReference>
<dbReference type="GeneID" id="23444389"/>
<dbReference type="InterPro" id="IPR011057">
    <property type="entry name" value="Mss4-like_sf"/>
</dbReference>